<reference evidence="10 11" key="1">
    <citation type="submission" date="2025-05" db="UniProtKB">
        <authorList>
            <consortium name="RefSeq"/>
        </authorList>
    </citation>
    <scope>IDENTIFICATION</scope>
    <source>
        <tissue evidence="10 11">Seedling</tissue>
    </source>
</reference>
<keyword evidence="3 7" id="KW-1003">Cell membrane</keyword>
<protein>
    <recommendedName>
        <fullName evidence="7">CASP-like protein</fullName>
    </recommendedName>
</protein>
<name>A0A6P4AE19_ZIZJJ</name>
<keyword evidence="9" id="KW-1185">Reference proteome</keyword>
<dbReference type="Pfam" id="PF04535">
    <property type="entry name" value="CASP_dom"/>
    <property type="match status" value="1"/>
</dbReference>
<dbReference type="InterPro" id="IPR006459">
    <property type="entry name" value="CASP/CASPL"/>
</dbReference>
<dbReference type="AlphaFoldDB" id="A0A6P4AE19"/>
<dbReference type="InterPro" id="IPR044173">
    <property type="entry name" value="CASPL"/>
</dbReference>
<feature type="transmembrane region" description="Helical" evidence="7">
    <location>
        <begin position="162"/>
        <end position="183"/>
    </location>
</feature>
<dbReference type="RefSeq" id="XP_060669340.1">
    <property type="nucleotide sequence ID" value="XM_060813357.1"/>
</dbReference>
<accession>A0A6P4AE19</accession>
<evidence type="ECO:0000256" key="4">
    <source>
        <dbReference type="ARBA" id="ARBA00022692"/>
    </source>
</evidence>
<keyword evidence="6 7" id="KW-0472">Membrane</keyword>
<evidence type="ECO:0000313" key="11">
    <source>
        <dbReference type="RefSeq" id="XP_060669340.1"/>
    </source>
</evidence>
<dbReference type="GeneID" id="107428951"/>
<evidence type="ECO:0000313" key="9">
    <source>
        <dbReference type="Proteomes" id="UP001652623"/>
    </source>
</evidence>
<organism evidence="9 10">
    <name type="scientific">Ziziphus jujuba</name>
    <name type="common">Chinese jujube</name>
    <name type="synonym">Ziziphus sativa</name>
    <dbReference type="NCBI Taxonomy" id="326968"/>
    <lineage>
        <taxon>Eukaryota</taxon>
        <taxon>Viridiplantae</taxon>
        <taxon>Streptophyta</taxon>
        <taxon>Embryophyta</taxon>
        <taxon>Tracheophyta</taxon>
        <taxon>Spermatophyta</taxon>
        <taxon>Magnoliopsida</taxon>
        <taxon>eudicotyledons</taxon>
        <taxon>Gunneridae</taxon>
        <taxon>Pentapetalae</taxon>
        <taxon>rosids</taxon>
        <taxon>fabids</taxon>
        <taxon>Rosales</taxon>
        <taxon>Rhamnaceae</taxon>
        <taxon>Paliureae</taxon>
        <taxon>Ziziphus</taxon>
    </lineage>
</organism>
<comment type="subcellular location">
    <subcellularLocation>
        <location evidence="1 7">Cell membrane</location>
        <topology evidence="1 7">Multi-pass membrane protein</topology>
    </subcellularLocation>
</comment>
<dbReference type="InterPro" id="IPR006702">
    <property type="entry name" value="CASP_dom"/>
</dbReference>
<keyword evidence="5 7" id="KW-1133">Transmembrane helix</keyword>
<feature type="domain" description="Casparian strip membrane protein" evidence="8">
    <location>
        <begin position="23"/>
        <end position="169"/>
    </location>
</feature>
<feature type="transmembrane region" description="Helical" evidence="7">
    <location>
        <begin position="30"/>
        <end position="50"/>
    </location>
</feature>
<dbReference type="NCBIfam" id="TIGR01569">
    <property type="entry name" value="A_tha_TIGR01569"/>
    <property type="match status" value="1"/>
</dbReference>
<proteinExistence type="inferred from homology"/>
<dbReference type="FunCoup" id="A0A6P4AE19">
    <property type="interactions" value="1"/>
</dbReference>
<sequence length="186" mass="20023">MKVGIEAGEVSKASVTRERVINKGVSVIDFILRIVACFGTLGSAIAMGTARQTFPFSTRFIRFKAVYSDLPMFSFFVIANAVVCGYLALSLPFSILHIITRAAVKSRIVLATFDTAMMALLTAGASAAAAIASLAHNGNPSTNWFAICRQYRNFCERVSGSLIGSFVGITIFMLLIILALVAISRR</sequence>
<dbReference type="KEGG" id="zju:107428951"/>
<dbReference type="GO" id="GO:0005886">
    <property type="term" value="C:plasma membrane"/>
    <property type="evidence" value="ECO:0007669"/>
    <property type="project" value="UniProtKB-SubCell"/>
</dbReference>
<dbReference type="Proteomes" id="UP001652623">
    <property type="component" value="Chromosome 12"/>
</dbReference>
<evidence type="ECO:0000256" key="6">
    <source>
        <dbReference type="ARBA" id="ARBA00023136"/>
    </source>
</evidence>
<evidence type="ECO:0000259" key="8">
    <source>
        <dbReference type="Pfam" id="PF04535"/>
    </source>
</evidence>
<dbReference type="RefSeq" id="XP_015895041.2">
    <property type="nucleotide sequence ID" value="XM_016039555.4"/>
</dbReference>
<dbReference type="InParanoid" id="A0A6P4AE19"/>
<gene>
    <name evidence="10 11" type="primary">LOC107428951</name>
</gene>
<dbReference type="PANTHER" id="PTHR36488">
    <property type="entry name" value="CASP-LIKE PROTEIN 1U1"/>
    <property type="match status" value="1"/>
</dbReference>
<keyword evidence="4 7" id="KW-0812">Transmembrane</keyword>
<feature type="transmembrane region" description="Helical" evidence="7">
    <location>
        <begin position="70"/>
        <end position="96"/>
    </location>
</feature>
<feature type="transmembrane region" description="Helical" evidence="7">
    <location>
        <begin position="108"/>
        <end position="135"/>
    </location>
</feature>
<evidence type="ECO:0000313" key="10">
    <source>
        <dbReference type="RefSeq" id="XP_015895041.2"/>
    </source>
</evidence>
<evidence type="ECO:0000256" key="1">
    <source>
        <dbReference type="ARBA" id="ARBA00004651"/>
    </source>
</evidence>
<comment type="subunit">
    <text evidence="7">Homodimer and heterodimers.</text>
</comment>
<evidence type="ECO:0000256" key="3">
    <source>
        <dbReference type="ARBA" id="ARBA00022475"/>
    </source>
</evidence>
<dbReference type="PANTHER" id="PTHR36488:SF12">
    <property type="entry name" value="CASP-LIKE PROTEIN"/>
    <property type="match status" value="1"/>
</dbReference>
<evidence type="ECO:0000256" key="2">
    <source>
        <dbReference type="ARBA" id="ARBA00007651"/>
    </source>
</evidence>
<evidence type="ECO:0000256" key="5">
    <source>
        <dbReference type="ARBA" id="ARBA00022989"/>
    </source>
</evidence>
<evidence type="ECO:0000256" key="7">
    <source>
        <dbReference type="RuleBase" id="RU361233"/>
    </source>
</evidence>
<comment type="similarity">
    <text evidence="2 7">Belongs to the Casparian strip membrane proteins (CASP) family.</text>
</comment>